<evidence type="ECO:0000313" key="1">
    <source>
        <dbReference type="EMBL" id="EMA48767.1"/>
    </source>
</evidence>
<name>M0MSQ2_HALMO</name>
<dbReference type="AlphaFoldDB" id="M0MSQ2"/>
<proteinExistence type="predicted"/>
<accession>M0MSQ2</accession>
<evidence type="ECO:0000313" key="2">
    <source>
        <dbReference type="Proteomes" id="UP000011568"/>
    </source>
</evidence>
<keyword evidence="2" id="KW-1185">Reference proteome</keyword>
<reference evidence="1 2" key="1">
    <citation type="journal article" date="2014" name="PLoS Genet.">
        <title>Phylogenetically driven sequencing of extremely halophilic archaea reveals strategies for static and dynamic osmo-response.</title>
        <authorList>
            <person name="Becker E.A."/>
            <person name="Seitzer P.M."/>
            <person name="Tritt A."/>
            <person name="Larsen D."/>
            <person name="Krusor M."/>
            <person name="Yao A.I."/>
            <person name="Wu D."/>
            <person name="Madern D."/>
            <person name="Eisen J.A."/>
            <person name="Darling A.E."/>
            <person name="Facciotti M.T."/>
        </authorList>
    </citation>
    <scope>NUCLEOTIDE SEQUENCE [LARGE SCALE GENOMIC DNA]</scope>
    <source>
        <strain evidence="1 2">DSM 1307</strain>
    </source>
</reference>
<protein>
    <submittedName>
        <fullName evidence="1">Uncharacterized protein</fullName>
    </submittedName>
</protein>
<organism evidence="1 2">
    <name type="scientific">Halococcus morrhuae DSM 1307</name>
    <dbReference type="NCBI Taxonomy" id="931277"/>
    <lineage>
        <taxon>Archaea</taxon>
        <taxon>Methanobacteriati</taxon>
        <taxon>Methanobacteriota</taxon>
        <taxon>Stenosarchaea group</taxon>
        <taxon>Halobacteria</taxon>
        <taxon>Halobacteriales</taxon>
        <taxon>Halococcaceae</taxon>
        <taxon>Halococcus</taxon>
    </lineage>
</organism>
<sequence>MKIQTLKKRLIAQRWHMGFSLGHKRRKKLLRKYYQIIFQEDKLKTAMVILKTDKIETNIDNLHTSPDLIIYRASKQRTSAVLLARGHPSRA</sequence>
<dbReference type="EMBL" id="AOMC01000046">
    <property type="protein sequence ID" value="EMA48767.1"/>
    <property type="molecule type" value="Genomic_DNA"/>
</dbReference>
<dbReference type="Proteomes" id="UP000011568">
    <property type="component" value="Unassembled WGS sequence"/>
</dbReference>
<dbReference type="STRING" id="931277.C448_02823"/>
<gene>
    <name evidence="1" type="ORF">C448_02823</name>
</gene>
<comment type="caution">
    <text evidence="1">The sequence shown here is derived from an EMBL/GenBank/DDBJ whole genome shotgun (WGS) entry which is preliminary data.</text>
</comment>